<name>A0AAN7QCN3_9MYRT</name>
<evidence type="ECO:0000256" key="1">
    <source>
        <dbReference type="SAM" id="Phobius"/>
    </source>
</evidence>
<feature type="transmembrane region" description="Helical" evidence="1">
    <location>
        <begin position="70"/>
        <end position="92"/>
    </location>
</feature>
<comment type="caution">
    <text evidence="2">The sequence shown here is derived from an EMBL/GenBank/DDBJ whole genome shotgun (WGS) entry which is preliminary data.</text>
</comment>
<evidence type="ECO:0008006" key="4">
    <source>
        <dbReference type="Google" id="ProtNLM"/>
    </source>
</evidence>
<feature type="transmembrane region" description="Helical" evidence="1">
    <location>
        <begin position="45"/>
        <end position="63"/>
    </location>
</feature>
<evidence type="ECO:0000313" key="3">
    <source>
        <dbReference type="Proteomes" id="UP001345219"/>
    </source>
</evidence>
<feature type="transmembrane region" description="Helical" evidence="1">
    <location>
        <begin position="20"/>
        <end position="39"/>
    </location>
</feature>
<keyword evidence="1" id="KW-1133">Transmembrane helix</keyword>
<dbReference type="AlphaFoldDB" id="A0AAN7QCN3"/>
<keyword evidence="1" id="KW-0812">Transmembrane</keyword>
<dbReference type="Proteomes" id="UP001345219">
    <property type="component" value="Chromosome 11"/>
</dbReference>
<dbReference type="PANTHER" id="PTHR35471:SF1">
    <property type="entry name" value="OS07G0223700 PROTEIN"/>
    <property type="match status" value="1"/>
</dbReference>
<feature type="transmembrane region" description="Helical" evidence="1">
    <location>
        <begin position="107"/>
        <end position="128"/>
    </location>
</feature>
<sequence length="230" mass="25357">MMRCCSFSGLIAAWIRDYEWLQSSAVIILYVQIACALVGSLGAQYNGVLLTNLTIALFALVAIESNSQKLARIYAALLFCAISLDIAWFILFTRDIWSFSSKAHGEIFIFSVKLTLAMQIVGCTVRIASSFIWIQFYRLGVSYISIVASPEADFDLRNSFLSPVIHSITRQSSDSDAVLGEAIYDPHHFSSLFEGSPNARSLDGCNHSFSIGDGSQQNSSVLRLSEVDEI</sequence>
<reference evidence="2 3" key="1">
    <citation type="journal article" date="2023" name="Hortic Res">
        <title>Pangenome of water caltrop reveals structural variations and asymmetric subgenome divergence after allopolyploidization.</title>
        <authorList>
            <person name="Zhang X."/>
            <person name="Chen Y."/>
            <person name="Wang L."/>
            <person name="Yuan Y."/>
            <person name="Fang M."/>
            <person name="Shi L."/>
            <person name="Lu R."/>
            <person name="Comes H.P."/>
            <person name="Ma Y."/>
            <person name="Chen Y."/>
            <person name="Huang G."/>
            <person name="Zhou Y."/>
            <person name="Zheng Z."/>
            <person name="Qiu Y."/>
        </authorList>
    </citation>
    <scope>NUCLEOTIDE SEQUENCE [LARGE SCALE GENOMIC DNA]</scope>
    <source>
        <tissue evidence="2">Roots</tissue>
    </source>
</reference>
<organism evidence="2 3">
    <name type="scientific">Trapa incisa</name>
    <dbReference type="NCBI Taxonomy" id="236973"/>
    <lineage>
        <taxon>Eukaryota</taxon>
        <taxon>Viridiplantae</taxon>
        <taxon>Streptophyta</taxon>
        <taxon>Embryophyta</taxon>
        <taxon>Tracheophyta</taxon>
        <taxon>Spermatophyta</taxon>
        <taxon>Magnoliopsida</taxon>
        <taxon>eudicotyledons</taxon>
        <taxon>Gunneridae</taxon>
        <taxon>Pentapetalae</taxon>
        <taxon>rosids</taxon>
        <taxon>malvids</taxon>
        <taxon>Myrtales</taxon>
        <taxon>Lythraceae</taxon>
        <taxon>Trapa</taxon>
    </lineage>
</organism>
<protein>
    <recommendedName>
        <fullName evidence="4">Transmembrane protein</fullName>
    </recommendedName>
</protein>
<evidence type="ECO:0000313" key="2">
    <source>
        <dbReference type="EMBL" id="KAK4763609.1"/>
    </source>
</evidence>
<gene>
    <name evidence="2" type="ORF">SAY87_013047</name>
</gene>
<keyword evidence="1" id="KW-0472">Membrane</keyword>
<keyword evidence="3" id="KW-1185">Reference proteome</keyword>
<accession>A0AAN7QCN3</accession>
<dbReference type="PANTHER" id="PTHR35471">
    <property type="entry name" value="OS07G0223700 PROTEIN"/>
    <property type="match status" value="1"/>
</dbReference>
<proteinExistence type="predicted"/>
<dbReference type="EMBL" id="JAXIOK010000008">
    <property type="protein sequence ID" value="KAK4763609.1"/>
    <property type="molecule type" value="Genomic_DNA"/>
</dbReference>